<organism evidence="2 3">
    <name type="scientific">Methyloceanibacter methanicus</name>
    <dbReference type="NCBI Taxonomy" id="1774968"/>
    <lineage>
        <taxon>Bacteria</taxon>
        <taxon>Pseudomonadati</taxon>
        <taxon>Pseudomonadota</taxon>
        <taxon>Alphaproteobacteria</taxon>
        <taxon>Hyphomicrobiales</taxon>
        <taxon>Hyphomicrobiaceae</taxon>
        <taxon>Methyloceanibacter</taxon>
    </lineage>
</organism>
<proteinExistence type="predicted"/>
<feature type="region of interest" description="Disordered" evidence="1">
    <location>
        <begin position="1"/>
        <end position="28"/>
    </location>
</feature>
<protein>
    <submittedName>
        <fullName evidence="2">Uncharacterized protein</fullName>
    </submittedName>
</protein>
<reference evidence="2 3" key="1">
    <citation type="journal article" date="2016" name="Environ. Microbiol.">
        <title>New Methyloceanibacter diversity from North Sea sediments includes methanotroph containing solely the soluble methane monooxygenase.</title>
        <authorList>
            <person name="Vekeman B."/>
            <person name="Kerckhof F.M."/>
            <person name="Cremers G."/>
            <person name="de Vos P."/>
            <person name="Vandamme P."/>
            <person name="Boon N."/>
            <person name="Op den Camp H.J."/>
            <person name="Heylen K."/>
        </authorList>
    </citation>
    <scope>NUCLEOTIDE SEQUENCE [LARGE SCALE GENOMIC DNA]</scope>
    <source>
        <strain evidence="2 3">R-67174</strain>
    </source>
</reference>
<evidence type="ECO:0000256" key="1">
    <source>
        <dbReference type="SAM" id="MobiDB-lite"/>
    </source>
</evidence>
<feature type="compositionally biased region" description="Basic and acidic residues" evidence="1">
    <location>
        <begin position="1"/>
        <end position="27"/>
    </location>
</feature>
<dbReference type="Proteomes" id="UP000094501">
    <property type="component" value="Unassembled WGS sequence"/>
</dbReference>
<name>A0A1E3W091_9HYPH</name>
<accession>A0A1E3W091</accession>
<dbReference type="AlphaFoldDB" id="A0A1E3W091"/>
<keyword evidence="3" id="KW-1185">Reference proteome</keyword>
<sequence>MQLDARNRGFERRGTQVEQTRRARADQKNAPGDLFFAEFAVQDLPGRQVAIASLRRDVEKHLAVGVGRNLEVADTHLHDSGLLAEGFSPLAPEDLTT</sequence>
<evidence type="ECO:0000313" key="2">
    <source>
        <dbReference type="EMBL" id="ODR98566.1"/>
    </source>
</evidence>
<dbReference type="EMBL" id="LPWG01000013">
    <property type="protein sequence ID" value="ODR98566.1"/>
    <property type="molecule type" value="Genomic_DNA"/>
</dbReference>
<evidence type="ECO:0000313" key="3">
    <source>
        <dbReference type="Proteomes" id="UP000094501"/>
    </source>
</evidence>
<comment type="caution">
    <text evidence="2">The sequence shown here is derived from an EMBL/GenBank/DDBJ whole genome shotgun (WGS) entry which is preliminary data.</text>
</comment>
<gene>
    <name evidence="2" type="ORF">AUC68_09170</name>
</gene>